<sequence length="196" mass="20961">MTDVKLLRAVDYPAMPWKNGAGTTREIVRDAGDGLEGFGWRVSIADVGAPGPFSAFTGYQRVISVLEGEGMRLKVDGVGSRDLRALDAFAFDGASAVDCTLLGGAIRDFNLIYSPTRYRARLQWLRLEGGAHFFSSASTVLLFSAGEGIHASMNGAAAGVLGLHDTLIAEGEGALREWRLSAVDRADICVIELDPR</sequence>
<protein>
    <recommendedName>
        <fullName evidence="3">HutD family protein</fullName>
    </recommendedName>
</protein>
<name>A0A246FE59_PSENT</name>
<dbReference type="PANTHER" id="PTHR37943:SF1">
    <property type="entry name" value="PROTEIN VES"/>
    <property type="match status" value="1"/>
</dbReference>
<dbReference type="EMBL" id="NJBA01000001">
    <property type="protein sequence ID" value="OWP52597.1"/>
    <property type="molecule type" value="Genomic_DNA"/>
</dbReference>
<gene>
    <name evidence="1" type="ORF">CEG18_01800</name>
</gene>
<dbReference type="PANTHER" id="PTHR37943">
    <property type="entry name" value="PROTEIN VES"/>
    <property type="match status" value="1"/>
</dbReference>
<dbReference type="Gene3D" id="2.60.120.10">
    <property type="entry name" value="Jelly Rolls"/>
    <property type="match status" value="1"/>
</dbReference>
<dbReference type="SUPFAM" id="SSF51182">
    <property type="entry name" value="RmlC-like cupins"/>
    <property type="match status" value="1"/>
</dbReference>
<organism evidence="1 2">
    <name type="scientific">Pseudomonas nitroreducens</name>
    <dbReference type="NCBI Taxonomy" id="46680"/>
    <lineage>
        <taxon>Bacteria</taxon>
        <taxon>Pseudomonadati</taxon>
        <taxon>Pseudomonadota</taxon>
        <taxon>Gammaproteobacteria</taxon>
        <taxon>Pseudomonadales</taxon>
        <taxon>Pseudomonadaceae</taxon>
        <taxon>Pseudomonas</taxon>
    </lineage>
</organism>
<dbReference type="InterPro" id="IPR014710">
    <property type="entry name" value="RmlC-like_jellyroll"/>
</dbReference>
<dbReference type="AlphaFoldDB" id="A0A246FE59"/>
<dbReference type="InterPro" id="IPR011051">
    <property type="entry name" value="RmlC_Cupin_sf"/>
</dbReference>
<dbReference type="Proteomes" id="UP000198145">
    <property type="component" value="Unassembled WGS sequence"/>
</dbReference>
<dbReference type="CDD" id="cd20293">
    <property type="entry name" value="cupin_HutD_N"/>
    <property type="match status" value="1"/>
</dbReference>
<dbReference type="InterPro" id="IPR010282">
    <property type="entry name" value="Uncharacterised_HutD/Ves"/>
</dbReference>
<comment type="caution">
    <text evidence="1">The sequence shown here is derived from an EMBL/GenBank/DDBJ whole genome shotgun (WGS) entry which is preliminary data.</text>
</comment>
<dbReference type="STRING" id="46680.GCA_000807755_06742"/>
<evidence type="ECO:0008006" key="3">
    <source>
        <dbReference type="Google" id="ProtNLM"/>
    </source>
</evidence>
<dbReference type="CDD" id="cd20490">
    <property type="entry name" value="cupin_HutD_C"/>
    <property type="match status" value="1"/>
</dbReference>
<evidence type="ECO:0000313" key="2">
    <source>
        <dbReference type="Proteomes" id="UP000198145"/>
    </source>
</evidence>
<dbReference type="Pfam" id="PF05962">
    <property type="entry name" value="HutD"/>
    <property type="match status" value="1"/>
</dbReference>
<reference evidence="1 2" key="1">
    <citation type="submission" date="2017-06" db="EMBL/GenBank/DDBJ databases">
        <title>Draft genome of Pseudomonas nitroreducens DF05.</title>
        <authorList>
            <person name="Iyer R."/>
        </authorList>
    </citation>
    <scope>NUCLEOTIDE SEQUENCE [LARGE SCALE GENOMIC DNA]</scope>
    <source>
        <strain evidence="1 2">DF05</strain>
    </source>
</reference>
<accession>A0A246FE59</accession>
<dbReference type="RefSeq" id="WP_088416034.1">
    <property type="nucleotide sequence ID" value="NZ_NJBA01000001.1"/>
</dbReference>
<proteinExistence type="predicted"/>
<evidence type="ECO:0000313" key="1">
    <source>
        <dbReference type="EMBL" id="OWP52597.1"/>
    </source>
</evidence>